<name>A0ABS2SG86_9PSEU</name>
<evidence type="ECO:0000313" key="2">
    <source>
        <dbReference type="Proteomes" id="UP001195724"/>
    </source>
</evidence>
<gene>
    <name evidence="1" type="ORF">JOE68_006136</name>
</gene>
<organism evidence="1 2">
    <name type="scientific">Saccharothrix algeriensis</name>
    <dbReference type="NCBI Taxonomy" id="173560"/>
    <lineage>
        <taxon>Bacteria</taxon>
        <taxon>Bacillati</taxon>
        <taxon>Actinomycetota</taxon>
        <taxon>Actinomycetes</taxon>
        <taxon>Pseudonocardiales</taxon>
        <taxon>Pseudonocardiaceae</taxon>
        <taxon>Saccharothrix</taxon>
    </lineage>
</organism>
<comment type="caution">
    <text evidence="1">The sequence shown here is derived from an EMBL/GenBank/DDBJ whole genome shotgun (WGS) entry which is preliminary data.</text>
</comment>
<proteinExistence type="predicted"/>
<sequence length="53" mass="6219">MHRLWDPRHGCSILQCCPDPDELRHLLHLIAHALPAKDARAFRKHLATLDDQW</sequence>
<protein>
    <submittedName>
        <fullName evidence="1">Uncharacterized protein</fullName>
    </submittedName>
</protein>
<keyword evidence="2" id="KW-1185">Reference proteome</keyword>
<evidence type="ECO:0000313" key="1">
    <source>
        <dbReference type="EMBL" id="MBM7815271.1"/>
    </source>
</evidence>
<dbReference type="Proteomes" id="UP001195724">
    <property type="component" value="Unassembled WGS sequence"/>
</dbReference>
<reference evidence="1 2" key="1">
    <citation type="submission" date="2021-01" db="EMBL/GenBank/DDBJ databases">
        <title>Sequencing the genomes of 1000 actinobacteria strains.</title>
        <authorList>
            <person name="Klenk H.-P."/>
        </authorList>
    </citation>
    <scope>NUCLEOTIDE SEQUENCE [LARGE SCALE GENOMIC DNA]</scope>
    <source>
        <strain evidence="1 2">DSM 44581</strain>
    </source>
</reference>
<accession>A0ABS2SG86</accession>
<dbReference type="EMBL" id="JAFBCL010000001">
    <property type="protein sequence ID" value="MBM7815271.1"/>
    <property type="molecule type" value="Genomic_DNA"/>
</dbReference>